<keyword evidence="2" id="KW-0238">DNA-binding</keyword>
<dbReference type="PANTHER" id="PTHR43280">
    <property type="entry name" value="ARAC-FAMILY TRANSCRIPTIONAL REGULATOR"/>
    <property type="match status" value="1"/>
</dbReference>
<dbReference type="SUPFAM" id="SSF46689">
    <property type="entry name" value="Homeodomain-like"/>
    <property type="match status" value="2"/>
</dbReference>
<dbReference type="Gene3D" id="3.40.50.2300">
    <property type="match status" value="1"/>
</dbReference>
<dbReference type="PANTHER" id="PTHR43280:SF10">
    <property type="entry name" value="REGULATORY PROTEIN POCR"/>
    <property type="match status" value="1"/>
</dbReference>
<accession>A0A0C5C7C8</accession>
<gene>
    <name evidence="4" type="ORF">SB48_HM08orf05527</name>
</gene>
<dbReference type="Pfam" id="PF00072">
    <property type="entry name" value="Response_reg"/>
    <property type="match status" value="1"/>
</dbReference>
<protein>
    <submittedName>
        <fullName evidence="4">Two component AraC family transcriptional regulator</fullName>
    </submittedName>
</protein>
<reference evidence="5" key="1">
    <citation type="submission" date="2015-01" db="EMBL/GenBank/DDBJ databases">
        <title>Comparative genome analysis of Bacillus coagulans HM-08, Clostridium butyricum HM-68, Bacillus subtilis HM-66 and Bacillus paralicheniformis BL-09.</title>
        <authorList>
            <person name="Zhang H."/>
        </authorList>
    </citation>
    <scope>NUCLEOTIDE SEQUENCE [LARGE SCALE GENOMIC DNA]</scope>
    <source>
        <strain evidence="5">HM-08</strain>
    </source>
</reference>
<dbReference type="CDD" id="cd17536">
    <property type="entry name" value="REC_YesN-like"/>
    <property type="match status" value="1"/>
</dbReference>
<dbReference type="InterPro" id="IPR018060">
    <property type="entry name" value="HTH_AraC"/>
</dbReference>
<evidence type="ECO:0000256" key="1">
    <source>
        <dbReference type="ARBA" id="ARBA00023015"/>
    </source>
</evidence>
<dbReference type="GO" id="GO:0000160">
    <property type="term" value="P:phosphorelay signal transduction system"/>
    <property type="evidence" value="ECO:0007669"/>
    <property type="project" value="InterPro"/>
</dbReference>
<dbReference type="GO" id="GO:0003700">
    <property type="term" value="F:DNA-binding transcription factor activity"/>
    <property type="evidence" value="ECO:0007669"/>
    <property type="project" value="InterPro"/>
</dbReference>
<organism evidence="4 5">
    <name type="scientific">Heyndrickxia coagulans</name>
    <name type="common">Weizmannia coagulans</name>
    <dbReference type="NCBI Taxonomy" id="1398"/>
    <lineage>
        <taxon>Bacteria</taxon>
        <taxon>Bacillati</taxon>
        <taxon>Bacillota</taxon>
        <taxon>Bacilli</taxon>
        <taxon>Bacillales</taxon>
        <taxon>Bacillaceae</taxon>
        <taxon>Heyndrickxia</taxon>
    </lineage>
</organism>
<evidence type="ECO:0000256" key="3">
    <source>
        <dbReference type="ARBA" id="ARBA00023163"/>
    </source>
</evidence>
<keyword evidence="3" id="KW-0804">Transcription</keyword>
<proteinExistence type="predicted"/>
<dbReference type="AlphaFoldDB" id="A0A0C5C7C8"/>
<keyword evidence="5" id="KW-1185">Reference proteome</keyword>
<dbReference type="Gene3D" id="1.10.10.60">
    <property type="entry name" value="Homeodomain-like"/>
    <property type="match status" value="2"/>
</dbReference>
<dbReference type="InterPro" id="IPR011006">
    <property type="entry name" value="CheY-like_superfamily"/>
</dbReference>
<dbReference type="SUPFAM" id="SSF52172">
    <property type="entry name" value="CheY-like"/>
    <property type="match status" value="1"/>
</dbReference>
<evidence type="ECO:0000256" key="2">
    <source>
        <dbReference type="ARBA" id="ARBA00023125"/>
    </source>
</evidence>
<dbReference type="Proteomes" id="UP000032024">
    <property type="component" value="Chromosome"/>
</dbReference>
<dbReference type="EMBL" id="CP010525">
    <property type="protein sequence ID" value="AJO24248.1"/>
    <property type="molecule type" value="Genomic_DNA"/>
</dbReference>
<dbReference type="Pfam" id="PF12833">
    <property type="entry name" value="HTH_18"/>
    <property type="match status" value="1"/>
</dbReference>
<dbReference type="InterPro" id="IPR009057">
    <property type="entry name" value="Homeodomain-like_sf"/>
</dbReference>
<name>A0A0C5C7C8_HEYCO</name>
<dbReference type="GO" id="GO:0043565">
    <property type="term" value="F:sequence-specific DNA binding"/>
    <property type="evidence" value="ECO:0007669"/>
    <property type="project" value="InterPro"/>
</dbReference>
<dbReference type="PROSITE" id="PS50110">
    <property type="entry name" value="RESPONSE_REGULATORY"/>
    <property type="match status" value="1"/>
</dbReference>
<sequence length="234" mass="27724">MNILIVDDEILELEQLVFLIRQRYPEWELFEAEDAVQAKKMLENHPIDLSFLDIRLPGESGLELCAYIRENYKSECVMITAHADFQYAQHAIKLHVFDYLVKPIITEELYRMLENYVNKYGYIEGLSSDIQEVIRIIREDFHSKINLADLASQVHVSPNYLSRKFSKELGMSFQEYLIKYRIEMAKVFLKAHPEWSIQKIAEETGFASIYHFSQSFKKHVLETPTQYREKLHHD</sequence>
<dbReference type="SMART" id="SM00448">
    <property type="entry name" value="REC"/>
    <property type="match status" value="1"/>
</dbReference>
<keyword evidence="1" id="KW-0805">Transcription regulation</keyword>
<dbReference type="InterPro" id="IPR001789">
    <property type="entry name" value="Sig_transdc_resp-reg_receiver"/>
</dbReference>
<evidence type="ECO:0000313" key="5">
    <source>
        <dbReference type="Proteomes" id="UP000032024"/>
    </source>
</evidence>
<evidence type="ECO:0000313" key="4">
    <source>
        <dbReference type="EMBL" id="AJO24248.1"/>
    </source>
</evidence>
<dbReference type="PROSITE" id="PS01124">
    <property type="entry name" value="HTH_ARAC_FAMILY_2"/>
    <property type="match status" value="1"/>
</dbReference>
<dbReference type="RefSeq" id="WP_014096079.1">
    <property type="nucleotide sequence ID" value="NZ_CP010525.1"/>
</dbReference>
<dbReference type="SMART" id="SM00342">
    <property type="entry name" value="HTH_ARAC"/>
    <property type="match status" value="1"/>
</dbReference>